<gene>
    <name evidence="1" type="ORF">C8077_06160</name>
</gene>
<dbReference type="AlphaFoldDB" id="A0A2R4G3V6"/>
<sequence>MGLGFQGLVGTCAYQPRILAGELRNGNLVHAVETVTMIGVLAVGPDNVAARSLIDEQGFEHVLSVAFDEFPDDVSH</sequence>
<name>A0A2R4G3V6_BIFAD</name>
<dbReference type="EMBL" id="CP028341">
    <property type="protein sequence ID" value="AVT45529.1"/>
    <property type="molecule type" value="Genomic_DNA"/>
</dbReference>
<accession>A0A2R4G3V6</accession>
<proteinExistence type="predicted"/>
<dbReference type="Proteomes" id="UP000241454">
    <property type="component" value="Chromosome"/>
</dbReference>
<evidence type="ECO:0000313" key="2">
    <source>
        <dbReference type="Proteomes" id="UP000241454"/>
    </source>
</evidence>
<organism evidence="1 2">
    <name type="scientific">Bifidobacterium adolescentis</name>
    <dbReference type="NCBI Taxonomy" id="1680"/>
    <lineage>
        <taxon>Bacteria</taxon>
        <taxon>Bacillati</taxon>
        <taxon>Actinomycetota</taxon>
        <taxon>Actinomycetes</taxon>
        <taxon>Bifidobacteriales</taxon>
        <taxon>Bifidobacteriaceae</taxon>
        <taxon>Bifidobacterium</taxon>
    </lineage>
</organism>
<evidence type="ECO:0000313" key="1">
    <source>
        <dbReference type="EMBL" id="AVT45529.1"/>
    </source>
</evidence>
<reference evidence="1 2" key="1">
    <citation type="submission" date="2018-03" db="EMBL/GenBank/DDBJ databases">
        <authorList>
            <person name="Keele B.F."/>
        </authorList>
    </citation>
    <scope>NUCLEOTIDE SEQUENCE [LARGE SCALE GENOMIC DNA]</scope>
    <source>
        <strain evidence="1 2">1-11</strain>
    </source>
</reference>
<protein>
    <submittedName>
        <fullName evidence="1">Uncharacterized protein</fullName>
    </submittedName>
</protein>